<evidence type="ECO:0000259" key="1">
    <source>
        <dbReference type="Pfam" id="PF12728"/>
    </source>
</evidence>
<dbReference type="Pfam" id="PF12728">
    <property type="entry name" value="HTH_17"/>
    <property type="match status" value="1"/>
</dbReference>
<gene>
    <name evidence="2" type="ORF">KKJ01_14240</name>
</gene>
<protein>
    <submittedName>
        <fullName evidence="2">Helix-turn-helix domain-containing protein</fullName>
    </submittedName>
</protein>
<sequence length="72" mass="8101">MDKLLNREQVCNVLSLSRATLYRKIGSGLIPKPLKDGRSSKWKESDLQPYIDSLDRGFSAKISRKSDTTCNA</sequence>
<reference evidence="2" key="2">
    <citation type="journal article" date="2022" name="J. Evol. Biol.">
        <title>Pre- and post-association barriers to host switching in sympatric mutualists.</title>
        <authorList>
            <person name="Dinges Z.M."/>
            <person name="Phillips R.K."/>
            <person name="Lively C.M."/>
            <person name="Bashey F."/>
        </authorList>
    </citation>
    <scope>NUCLEOTIDE SEQUENCE</scope>
    <source>
        <strain evidence="2">MC_266_E_2016</strain>
    </source>
</reference>
<feature type="domain" description="Helix-turn-helix" evidence="1">
    <location>
        <begin position="4"/>
        <end position="52"/>
    </location>
</feature>
<dbReference type="AlphaFoldDB" id="A0AAJ1J936"/>
<accession>A0AAJ1J936</accession>
<dbReference type="RefSeq" id="WP_407078509.1">
    <property type="nucleotide sequence ID" value="NZ_JAILSS010000089.1"/>
</dbReference>
<dbReference type="InterPro" id="IPR041657">
    <property type="entry name" value="HTH_17"/>
</dbReference>
<comment type="caution">
    <text evidence="2">The sequence shown here is derived from an EMBL/GenBank/DDBJ whole genome shotgun (WGS) entry which is preliminary data.</text>
</comment>
<reference evidence="2" key="1">
    <citation type="submission" date="2021-08" db="EMBL/GenBank/DDBJ databases">
        <authorList>
            <person name="Papudeshi B."/>
            <person name="Bashey-Visser F."/>
        </authorList>
    </citation>
    <scope>NUCLEOTIDE SEQUENCE</scope>
    <source>
        <strain evidence="2">MC_266_E_2016</strain>
    </source>
</reference>
<evidence type="ECO:0000313" key="3">
    <source>
        <dbReference type="Proteomes" id="UP001222434"/>
    </source>
</evidence>
<evidence type="ECO:0000313" key="2">
    <source>
        <dbReference type="EMBL" id="MDE1479359.1"/>
    </source>
</evidence>
<name>A0AAJ1J936_XENBV</name>
<organism evidence="2 3">
    <name type="scientific">Xenorhabdus bovienii</name>
    <name type="common">Xenorhabdus nematophila subsp. bovienii</name>
    <dbReference type="NCBI Taxonomy" id="40576"/>
    <lineage>
        <taxon>Bacteria</taxon>
        <taxon>Pseudomonadati</taxon>
        <taxon>Pseudomonadota</taxon>
        <taxon>Gammaproteobacteria</taxon>
        <taxon>Enterobacterales</taxon>
        <taxon>Morganellaceae</taxon>
        <taxon>Xenorhabdus</taxon>
    </lineage>
</organism>
<dbReference type="Gene3D" id="1.10.238.160">
    <property type="match status" value="1"/>
</dbReference>
<proteinExistence type="predicted"/>
<dbReference type="Proteomes" id="UP001222434">
    <property type="component" value="Unassembled WGS sequence"/>
</dbReference>
<dbReference type="EMBL" id="JAILSO010000056">
    <property type="protein sequence ID" value="MDE1479359.1"/>
    <property type="molecule type" value="Genomic_DNA"/>
</dbReference>